<dbReference type="EMBL" id="LGTZ01001330">
    <property type="protein sequence ID" value="OJD21659.1"/>
    <property type="molecule type" value="Genomic_DNA"/>
</dbReference>
<accession>A0A1J9QN75</accession>
<evidence type="ECO:0000313" key="2">
    <source>
        <dbReference type="Proteomes" id="UP000242791"/>
    </source>
</evidence>
<proteinExistence type="predicted"/>
<gene>
    <name evidence="1" type="ORF">ACJ73_06996</name>
</gene>
<dbReference type="Proteomes" id="UP000242791">
    <property type="component" value="Unassembled WGS sequence"/>
</dbReference>
<evidence type="ECO:0000313" key="1">
    <source>
        <dbReference type="EMBL" id="OJD21659.1"/>
    </source>
</evidence>
<reference evidence="1 2" key="1">
    <citation type="submission" date="2015-08" db="EMBL/GenBank/DDBJ databases">
        <title>Emmonsia species relationships and genome sequence.</title>
        <authorList>
            <person name="Cuomo C.A."/>
            <person name="Schwartz I.S."/>
            <person name="Kenyon C."/>
            <person name="De Hoog G.S."/>
            <person name="Govender N.P."/>
            <person name="Botha A."/>
            <person name="Moreno L."/>
            <person name="De Vries M."/>
            <person name="Munoz J.F."/>
            <person name="Stielow J.B."/>
        </authorList>
    </citation>
    <scope>NUCLEOTIDE SEQUENCE [LARGE SCALE GENOMIC DNA]</scope>
    <source>
        <strain evidence="1 2">EI222</strain>
    </source>
</reference>
<protein>
    <submittedName>
        <fullName evidence="1">Uncharacterized protein</fullName>
    </submittedName>
</protein>
<name>A0A1J9QN75_9EURO</name>
<dbReference type="VEuPathDB" id="FungiDB:ACJ73_06996"/>
<sequence>MSKTTVRRIQPKIMQLMVTLLVGEMVQSWVLRSGAQEYLSVLLAELERERAEIKKDDGVKTRKLRREAREGDVKKQKLWLRARSHQLRLSFYVPAMNYWSRSKS</sequence>
<organism evidence="1 2">
    <name type="scientific">Blastomyces percursus</name>
    <dbReference type="NCBI Taxonomy" id="1658174"/>
    <lineage>
        <taxon>Eukaryota</taxon>
        <taxon>Fungi</taxon>
        <taxon>Dikarya</taxon>
        <taxon>Ascomycota</taxon>
        <taxon>Pezizomycotina</taxon>
        <taxon>Eurotiomycetes</taxon>
        <taxon>Eurotiomycetidae</taxon>
        <taxon>Onygenales</taxon>
        <taxon>Ajellomycetaceae</taxon>
        <taxon>Blastomyces</taxon>
    </lineage>
</organism>
<dbReference type="AlphaFoldDB" id="A0A1J9QN75"/>
<keyword evidence="2" id="KW-1185">Reference proteome</keyword>
<comment type="caution">
    <text evidence="1">The sequence shown here is derived from an EMBL/GenBank/DDBJ whole genome shotgun (WGS) entry which is preliminary data.</text>
</comment>